<name>A0A166S1B1_9CLOT</name>
<accession>A0A166S1B1</accession>
<evidence type="ECO:0000313" key="1">
    <source>
        <dbReference type="EMBL" id="OAA91471.1"/>
    </source>
</evidence>
<dbReference type="PATRIC" id="fig|1538.10.peg.1226"/>
<proteinExistence type="predicted"/>
<evidence type="ECO:0000313" key="2">
    <source>
        <dbReference type="Proteomes" id="UP000077407"/>
    </source>
</evidence>
<dbReference type="RefSeq" id="WP_156498958.1">
    <property type="nucleotide sequence ID" value="NZ_LITT01000006.1"/>
</dbReference>
<protein>
    <submittedName>
        <fullName evidence="1">Uncharacterized protein</fullName>
    </submittedName>
</protein>
<sequence>MTKNKQKIITQKGVTAKKYQDIFKGAKESGNIVKTTKTTKFKGGK</sequence>
<comment type="caution">
    <text evidence="1">The sequence shown here is derived from an EMBL/GenBank/DDBJ whole genome shotgun (WGS) entry which is preliminary data.</text>
</comment>
<dbReference type="AlphaFoldDB" id="A0A166S1B1"/>
<dbReference type="EMBL" id="LITT01000006">
    <property type="protein sequence ID" value="OAA91471.1"/>
    <property type="molecule type" value="Genomic_DNA"/>
</dbReference>
<gene>
    <name evidence="1" type="ORF">WY13_00728</name>
</gene>
<organism evidence="1 2">
    <name type="scientific">Clostridium ljungdahlii</name>
    <dbReference type="NCBI Taxonomy" id="1538"/>
    <lineage>
        <taxon>Bacteria</taxon>
        <taxon>Bacillati</taxon>
        <taxon>Bacillota</taxon>
        <taxon>Clostridia</taxon>
        <taxon>Eubacteriales</taxon>
        <taxon>Clostridiaceae</taxon>
        <taxon>Clostridium</taxon>
    </lineage>
</organism>
<dbReference type="Proteomes" id="UP000077407">
    <property type="component" value="Unassembled WGS sequence"/>
</dbReference>
<reference evidence="1 2" key="1">
    <citation type="journal article" date="2015" name="Biotechnol. Bioeng.">
        <title>Genome sequence and phenotypic characterization of Caulobacter segnis.</title>
        <authorList>
            <person name="Patel S."/>
            <person name="Fletcher B."/>
            <person name="Scott D.C."/>
            <person name="Ely B."/>
        </authorList>
    </citation>
    <scope>NUCLEOTIDE SEQUENCE [LARGE SCALE GENOMIC DNA]</scope>
    <source>
        <strain evidence="1 2">ERI-2</strain>
    </source>
</reference>